<dbReference type="PANTHER" id="PTHR43727">
    <property type="entry name" value="DIAMINOPIMELATE DECARBOXYLASE"/>
    <property type="match status" value="1"/>
</dbReference>
<feature type="binding site" evidence="6">
    <location>
        <position position="410"/>
    </location>
    <ligand>
        <name>pyridoxal 5'-phosphate</name>
        <dbReference type="ChEBI" id="CHEBI:597326"/>
    </ligand>
</feature>
<evidence type="ECO:0000313" key="12">
    <source>
        <dbReference type="EMBL" id="AKV59851.1"/>
    </source>
</evidence>
<feature type="binding site" evidence="6">
    <location>
        <position position="263"/>
    </location>
    <ligand>
        <name>pyridoxal 5'-phosphate</name>
        <dbReference type="ChEBI" id="CHEBI:597326"/>
    </ligand>
</feature>
<dbReference type="InterPro" id="IPR002986">
    <property type="entry name" value="DAP_deCOOHase_LysA"/>
</dbReference>
<evidence type="ECO:0000313" key="13">
    <source>
        <dbReference type="Proteomes" id="UP000060016"/>
    </source>
</evidence>
<dbReference type="FunFam" id="3.20.20.10:FF:000003">
    <property type="entry name" value="Diaminopimelate decarboxylase"/>
    <property type="match status" value="1"/>
</dbReference>
<dbReference type="EC" id="4.1.1.20" evidence="6 7"/>
<evidence type="ECO:0000256" key="4">
    <source>
        <dbReference type="ARBA" id="ARBA00023154"/>
    </source>
</evidence>
<accession>A0A0K1RF82</accession>
<organism evidence="12 13">
    <name type="scientific">Corynebacterium riegelii</name>
    <dbReference type="NCBI Taxonomy" id="156976"/>
    <lineage>
        <taxon>Bacteria</taxon>
        <taxon>Bacillati</taxon>
        <taxon>Actinomycetota</taxon>
        <taxon>Actinomycetes</taxon>
        <taxon>Mycobacteriales</taxon>
        <taxon>Corynebacteriaceae</taxon>
        <taxon>Corynebacterium</taxon>
    </lineage>
</organism>
<dbReference type="Pfam" id="PF00278">
    <property type="entry name" value="Orn_DAP_Arg_deC"/>
    <property type="match status" value="1"/>
</dbReference>
<dbReference type="Gene3D" id="2.40.37.10">
    <property type="entry name" value="Lyase, Ornithine Decarboxylase, Chain A, domain 1"/>
    <property type="match status" value="1"/>
</dbReference>
<keyword evidence="5 6" id="KW-0456">Lyase</keyword>
<dbReference type="GO" id="GO:0008836">
    <property type="term" value="F:diaminopimelate decarboxylase activity"/>
    <property type="evidence" value="ECO:0007669"/>
    <property type="project" value="UniProtKB-UniRule"/>
</dbReference>
<dbReference type="HAMAP" id="MF_02120">
    <property type="entry name" value="LysA"/>
    <property type="match status" value="1"/>
</dbReference>
<dbReference type="GO" id="GO:0030170">
    <property type="term" value="F:pyridoxal phosphate binding"/>
    <property type="evidence" value="ECO:0007669"/>
    <property type="project" value="UniProtKB-UniRule"/>
</dbReference>
<dbReference type="InterPro" id="IPR022643">
    <property type="entry name" value="De-COase2_C"/>
</dbReference>
<dbReference type="PATRIC" id="fig|156976.3.peg.933"/>
<dbReference type="SUPFAM" id="SSF50621">
    <property type="entry name" value="Alanine racemase C-terminal domain-like"/>
    <property type="match status" value="1"/>
</dbReference>
<feature type="binding site" evidence="6">
    <location>
        <position position="349"/>
    </location>
    <ligand>
        <name>substrate</name>
    </ligand>
</feature>
<comment type="cofactor">
    <cofactor evidence="1 6 8 9">
        <name>pyridoxal 5'-phosphate</name>
        <dbReference type="ChEBI" id="CHEBI:597326"/>
    </cofactor>
</comment>
<dbReference type="UniPathway" id="UPA00034">
    <property type="reaction ID" value="UER00027"/>
</dbReference>
<dbReference type="STRING" id="156976.AK829_04700"/>
<evidence type="ECO:0000256" key="6">
    <source>
        <dbReference type="HAMAP-Rule" id="MF_02120"/>
    </source>
</evidence>
<feature type="binding site" evidence="6">
    <location>
        <position position="410"/>
    </location>
    <ligand>
        <name>substrate</name>
    </ligand>
</feature>
<feature type="domain" description="Orn/DAP/Arg decarboxylase 2 N-terminal" evidence="11">
    <location>
        <begin position="57"/>
        <end position="311"/>
    </location>
</feature>
<evidence type="ECO:0000256" key="9">
    <source>
        <dbReference type="RuleBase" id="RU003738"/>
    </source>
</evidence>
<dbReference type="InterPro" id="IPR022653">
    <property type="entry name" value="De-COase2_pyr-phos_BS"/>
</dbReference>
<keyword evidence="6" id="KW-0028">Amino-acid biosynthesis</keyword>
<comment type="function">
    <text evidence="6">Specifically catalyzes the decarboxylation of meso-diaminopimelate (meso-DAP) to L-lysine.</text>
</comment>
<feature type="binding site" evidence="6">
    <location>
        <position position="308"/>
    </location>
    <ligand>
        <name>substrate</name>
    </ligand>
</feature>
<dbReference type="PANTHER" id="PTHR43727:SF2">
    <property type="entry name" value="GROUP IV DECARBOXYLASE"/>
    <property type="match status" value="1"/>
</dbReference>
<dbReference type="KEGG" id="crie:AK829_04700"/>
<comment type="subunit">
    <text evidence="6">Homodimer.</text>
</comment>
<protein>
    <recommendedName>
        <fullName evidence="6 7">Diaminopimelate decarboxylase</fullName>
        <shortName evidence="6">DAP decarboxylase</shortName>
        <shortName evidence="6">DAPDC</shortName>
        <ecNumber evidence="6 7">4.1.1.20</ecNumber>
    </recommendedName>
</protein>
<evidence type="ECO:0000256" key="5">
    <source>
        <dbReference type="ARBA" id="ARBA00023239"/>
    </source>
</evidence>
<keyword evidence="3 6" id="KW-0663">Pyridoxal phosphate</keyword>
<gene>
    <name evidence="6" type="primary">lysA</name>
    <name evidence="12" type="ORF">AK829_04700</name>
</gene>
<dbReference type="Pfam" id="PF02784">
    <property type="entry name" value="Orn_Arg_deC_N"/>
    <property type="match status" value="1"/>
</dbReference>
<dbReference type="SUPFAM" id="SSF51419">
    <property type="entry name" value="PLP-binding barrel"/>
    <property type="match status" value="1"/>
</dbReference>
<proteinExistence type="inferred from homology"/>
<dbReference type="Proteomes" id="UP000060016">
    <property type="component" value="Chromosome"/>
</dbReference>
<evidence type="ECO:0000256" key="2">
    <source>
        <dbReference type="ARBA" id="ARBA00022793"/>
    </source>
</evidence>
<dbReference type="RefSeq" id="WP_052206384.1">
    <property type="nucleotide sequence ID" value="NZ_CAMYAJ010000003.1"/>
</dbReference>
<feature type="binding site" evidence="6">
    <location>
        <begin position="305"/>
        <end position="308"/>
    </location>
    <ligand>
        <name>pyridoxal 5'-phosphate</name>
        <dbReference type="ChEBI" id="CHEBI:597326"/>
    </ligand>
</feature>
<reference evidence="12 13" key="1">
    <citation type="submission" date="2015-08" db="EMBL/GenBank/DDBJ databases">
        <authorList>
            <person name="Babu N.S."/>
            <person name="Beckwith C.J."/>
            <person name="Beseler K.G."/>
            <person name="Brison A."/>
            <person name="Carone J.V."/>
            <person name="Caskin T.P."/>
            <person name="Diamond M."/>
            <person name="Durham M.E."/>
            <person name="Foxe J.M."/>
            <person name="Go M."/>
            <person name="Henderson B.A."/>
            <person name="Jones I.B."/>
            <person name="McGettigan J.A."/>
            <person name="Micheletti S.J."/>
            <person name="Nasrallah M.E."/>
            <person name="Ortiz D."/>
            <person name="Piller C.R."/>
            <person name="Privatt S.R."/>
            <person name="Schneider S.L."/>
            <person name="Sharp S."/>
            <person name="Smith T.C."/>
            <person name="Stanton J.D."/>
            <person name="Ullery H.E."/>
            <person name="Wilson R.J."/>
            <person name="Serrano M.G."/>
            <person name="Buck G."/>
            <person name="Lee V."/>
            <person name="Wang Y."/>
            <person name="Carvalho R."/>
            <person name="Voegtly L."/>
            <person name="Shi R."/>
            <person name="Duckworth R."/>
            <person name="Johnson A."/>
            <person name="Loviza R."/>
            <person name="Walstead R."/>
            <person name="Shah Z."/>
            <person name="Kiflezghi M."/>
            <person name="Wade K."/>
            <person name="Ball S.L."/>
            <person name="Bradley K.W."/>
            <person name="Asai D.J."/>
            <person name="Bowman C.A."/>
            <person name="Russell D.A."/>
            <person name="Pope W.H."/>
            <person name="Jacobs-Sera D."/>
            <person name="Hendrix R.W."/>
            <person name="Hatfull G.F."/>
        </authorList>
    </citation>
    <scope>NUCLEOTIDE SEQUENCE [LARGE SCALE GENOMIC DNA]</scope>
    <source>
        <strain evidence="12 13">PUDD_83A45</strain>
    </source>
</reference>
<feature type="binding site" evidence="6">
    <location>
        <position position="381"/>
    </location>
    <ligand>
        <name>substrate</name>
    </ligand>
</feature>
<dbReference type="Gene3D" id="3.20.20.10">
    <property type="entry name" value="Alanine racemase"/>
    <property type="match status" value="1"/>
</dbReference>
<name>A0A0K1RF82_9CORY</name>
<keyword evidence="4 6" id="KW-0457">Lysine biosynthesis</keyword>
<comment type="catalytic activity">
    <reaction evidence="6 9">
        <text>meso-2,6-diaminopimelate + H(+) = L-lysine + CO2</text>
        <dbReference type="Rhea" id="RHEA:15101"/>
        <dbReference type="ChEBI" id="CHEBI:15378"/>
        <dbReference type="ChEBI" id="CHEBI:16526"/>
        <dbReference type="ChEBI" id="CHEBI:32551"/>
        <dbReference type="ChEBI" id="CHEBI:57791"/>
        <dbReference type="EC" id="4.1.1.20"/>
    </reaction>
</comment>
<feature type="binding site" evidence="6">
    <location>
        <position position="353"/>
    </location>
    <ligand>
        <name>substrate</name>
    </ligand>
</feature>
<dbReference type="AlphaFoldDB" id="A0A0K1RF82"/>
<feature type="domain" description="Orn/DAP/Arg decarboxylase 2 C-terminal" evidence="10">
    <location>
        <begin position="326"/>
        <end position="408"/>
    </location>
</feature>
<evidence type="ECO:0000256" key="1">
    <source>
        <dbReference type="ARBA" id="ARBA00001933"/>
    </source>
</evidence>
<evidence type="ECO:0000256" key="7">
    <source>
        <dbReference type="NCBIfam" id="TIGR01048"/>
    </source>
</evidence>
<evidence type="ECO:0000256" key="8">
    <source>
        <dbReference type="PIRSR" id="PIRSR600183-50"/>
    </source>
</evidence>
<keyword evidence="13" id="KW-1185">Reference proteome</keyword>
<sequence length="451" mass="48666">MQDLEAFNGLPEHVWPRNARRDHDDHDDHDGVVSIAGVPLTQIAAEYGTPVMVVDEDDFRSRCRDMATAFKAAENVHYASKAFLTRTIARWVDEEGLSLDVASENELRIALAANFPPERITVHGNNKSIAFLQLCVDSGVGHVVIDSHEELALLENVAAAAGVRQDVFVRVKPGVDAHTHEFIATSHEDQKFGLSLASGSAYKAACDAIDSPHLDLTGLHAHVGSQVFDAEGFKLAAQRVLGLYAQIFRERNVALSYLDLGGGYGIAYTADEAPLDVAAVARDLLREVDNVAEDLGIVPPTVVVEPGRAIAGPSTVTVYCAGVVKDVSTSYTSTRRYISVDGGMSDNIRPALYASLYDARLVNRLATGTPTATRLVGSHCESGDILINDANWPDDIARGDLIALAATGAYCYSMASNYNAFGRPAVVSVRDGKVTPMLRRETVEDLLAREY</sequence>
<comment type="pathway">
    <text evidence="6 9">Amino-acid biosynthesis; L-lysine biosynthesis via DAP pathway; L-lysine from DL-2,6-diaminopimelate: step 1/1.</text>
</comment>
<evidence type="ECO:0000256" key="3">
    <source>
        <dbReference type="ARBA" id="ARBA00022898"/>
    </source>
</evidence>
<dbReference type="EMBL" id="CP012342">
    <property type="protein sequence ID" value="AKV59851.1"/>
    <property type="molecule type" value="Genomic_DNA"/>
</dbReference>
<dbReference type="InterPro" id="IPR029066">
    <property type="entry name" value="PLP-binding_barrel"/>
</dbReference>
<evidence type="ECO:0000259" key="10">
    <source>
        <dbReference type="Pfam" id="PF00278"/>
    </source>
</evidence>
<feature type="active site" description="Proton donor" evidence="8">
    <location>
        <position position="380"/>
    </location>
</feature>
<feature type="modified residue" description="N6-(pyridoxal phosphate)lysine" evidence="6 8">
    <location>
        <position position="81"/>
    </location>
</feature>
<dbReference type="PRINTS" id="PR01179">
    <property type="entry name" value="ODADCRBXLASE"/>
</dbReference>
<dbReference type="PRINTS" id="PR01181">
    <property type="entry name" value="DAPDCRBXLASE"/>
</dbReference>
<dbReference type="PROSITE" id="PS00878">
    <property type="entry name" value="ODR_DC_2_1"/>
    <property type="match status" value="1"/>
</dbReference>
<evidence type="ECO:0000259" key="11">
    <source>
        <dbReference type="Pfam" id="PF02784"/>
    </source>
</evidence>
<dbReference type="CDD" id="cd06828">
    <property type="entry name" value="PLPDE_III_DapDC"/>
    <property type="match status" value="1"/>
</dbReference>
<dbReference type="NCBIfam" id="TIGR01048">
    <property type="entry name" value="lysA"/>
    <property type="match status" value="1"/>
</dbReference>
<dbReference type="InterPro" id="IPR022644">
    <property type="entry name" value="De-COase2_N"/>
</dbReference>
<dbReference type="InterPro" id="IPR009006">
    <property type="entry name" value="Ala_racemase/Decarboxylase_C"/>
</dbReference>
<dbReference type="GO" id="GO:0009089">
    <property type="term" value="P:lysine biosynthetic process via diaminopimelate"/>
    <property type="evidence" value="ECO:0007669"/>
    <property type="project" value="UniProtKB-UniRule"/>
</dbReference>
<comment type="similarity">
    <text evidence="6">Belongs to the Orn/Lys/Arg decarboxylase class-II family. LysA subfamily.</text>
</comment>
<dbReference type="InterPro" id="IPR000183">
    <property type="entry name" value="Orn/DAP/Arg_de-COase"/>
</dbReference>
<keyword evidence="2 6" id="KW-0210">Decarboxylase</keyword>